<feature type="region of interest" description="Disordered" evidence="1">
    <location>
        <begin position="87"/>
        <end position="111"/>
    </location>
</feature>
<evidence type="ECO:0000313" key="4">
    <source>
        <dbReference type="Proteomes" id="UP000187486"/>
    </source>
</evidence>
<evidence type="ECO:0000313" key="3">
    <source>
        <dbReference type="EMBL" id="OLZ44595.1"/>
    </source>
</evidence>
<dbReference type="STRING" id="76021.BS329_36465"/>
<dbReference type="RefSeq" id="WP_076167522.1">
    <property type="nucleotide sequence ID" value="NZ_JBEZVB010000031.1"/>
</dbReference>
<dbReference type="Pfam" id="PF20554">
    <property type="entry name" value="DUF6766"/>
    <property type="match status" value="1"/>
</dbReference>
<sequence length="224" mass="24758">MRRFLRDNALSLGFGLLFLLSLAGQALSGLAAYNDGRLSHAAEPVGMLDYLISADFAVDVAENWQSEYLQFFLYVFATVWLLQRGSPESKPADRAGLETDEEQQIGRHATGDSPRWARLGGWRTGLFSMSLGLVMLGLFLLSWLAQSVAGMSAYNAEQLTEFGDPVSWFGYLTSSDFWNRTLQNWQSEFLAIGSMAVFSVYLRQRGSPESKPVGAPHHASDESG</sequence>
<dbReference type="Proteomes" id="UP000187486">
    <property type="component" value="Unassembled WGS sequence"/>
</dbReference>
<evidence type="ECO:0000256" key="1">
    <source>
        <dbReference type="SAM" id="MobiDB-lite"/>
    </source>
</evidence>
<comment type="caution">
    <text evidence="3">The sequence shown here is derived from an EMBL/GenBank/DDBJ whole genome shotgun (WGS) entry which is preliminary data.</text>
</comment>
<reference evidence="3 4" key="1">
    <citation type="submission" date="2016-01" db="EMBL/GenBank/DDBJ databases">
        <title>Amycolatopsis coloradensis genome sequencing and assembly.</title>
        <authorList>
            <person name="Mayilraj S."/>
        </authorList>
    </citation>
    <scope>NUCLEOTIDE SEQUENCE [LARGE SCALE GENOMIC DNA]</scope>
    <source>
        <strain evidence="3 4">DSM 44225</strain>
    </source>
</reference>
<dbReference type="AlphaFoldDB" id="A0A1R0KGC3"/>
<proteinExistence type="predicted"/>
<organism evidence="3 4">
    <name type="scientific">Amycolatopsis coloradensis</name>
    <dbReference type="NCBI Taxonomy" id="76021"/>
    <lineage>
        <taxon>Bacteria</taxon>
        <taxon>Bacillati</taxon>
        <taxon>Actinomycetota</taxon>
        <taxon>Actinomycetes</taxon>
        <taxon>Pseudonocardiales</taxon>
        <taxon>Pseudonocardiaceae</taxon>
        <taxon>Amycolatopsis</taxon>
    </lineage>
</organism>
<accession>A0A1R0KGC3</accession>
<name>A0A1R0KGC3_9PSEU</name>
<dbReference type="EMBL" id="MQUQ01000025">
    <property type="protein sequence ID" value="OLZ44595.1"/>
    <property type="molecule type" value="Genomic_DNA"/>
</dbReference>
<dbReference type="InterPro" id="IPR046657">
    <property type="entry name" value="DUF6766"/>
</dbReference>
<keyword evidence="2" id="KW-0472">Membrane</keyword>
<keyword evidence="2" id="KW-1133">Transmembrane helix</keyword>
<keyword evidence="4" id="KW-1185">Reference proteome</keyword>
<feature type="transmembrane region" description="Helical" evidence="2">
    <location>
        <begin position="125"/>
        <end position="145"/>
    </location>
</feature>
<evidence type="ECO:0000256" key="2">
    <source>
        <dbReference type="SAM" id="Phobius"/>
    </source>
</evidence>
<keyword evidence="2" id="KW-0812">Transmembrane</keyword>
<protein>
    <submittedName>
        <fullName evidence="3">Uncharacterized protein</fullName>
    </submittedName>
</protein>
<gene>
    <name evidence="3" type="ORF">BS329_36465</name>
</gene>